<dbReference type="PROSITE" id="PS50075">
    <property type="entry name" value="CARRIER"/>
    <property type="match status" value="2"/>
</dbReference>
<dbReference type="SUPFAM" id="SSF52777">
    <property type="entry name" value="CoA-dependent acyltransferases"/>
    <property type="match status" value="2"/>
</dbReference>
<dbReference type="GO" id="GO:0031177">
    <property type="term" value="F:phosphopantetheine binding"/>
    <property type="evidence" value="ECO:0007669"/>
    <property type="project" value="InterPro"/>
</dbReference>
<evidence type="ECO:0000313" key="8">
    <source>
        <dbReference type="Proteomes" id="UP000295399"/>
    </source>
</evidence>
<dbReference type="Gene3D" id="3.30.559.30">
    <property type="entry name" value="Nonribosomal peptide synthetase, condensation domain"/>
    <property type="match status" value="1"/>
</dbReference>
<dbReference type="SMART" id="SM00822">
    <property type="entry name" value="PKS_KR"/>
    <property type="match status" value="1"/>
</dbReference>
<dbReference type="Gene3D" id="3.40.50.1820">
    <property type="entry name" value="alpha/beta hydrolase"/>
    <property type="match status" value="1"/>
</dbReference>
<dbReference type="InterPro" id="IPR013968">
    <property type="entry name" value="PKS_KR"/>
</dbReference>
<dbReference type="Pfam" id="PF08659">
    <property type="entry name" value="KR"/>
    <property type="match status" value="1"/>
</dbReference>
<dbReference type="InterPro" id="IPR009081">
    <property type="entry name" value="PP-bd_ACP"/>
</dbReference>
<dbReference type="SUPFAM" id="SSF53474">
    <property type="entry name" value="alpha/beta-Hydrolases"/>
    <property type="match status" value="1"/>
</dbReference>
<evidence type="ECO:0000256" key="4">
    <source>
        <dbReference type="SAM" id="MobiDB-lite"/>
    </source>
</evidence>
<dbReference type="InterPro" id="IPR036291">
    <property type="entry name" value="NAD(P)-bd_dom_sf"/>
</dbReference>
<feature type="domain" description="Ketosynthase family 3 (KS3)" evidence="6">
    <location>
        <begin position="1693"/>
        <end position="2124"/>
    </location>
</feature>
<dbReference type="SUPFAM" id="SSF47336">
    <property type="entry name" value="ACP-like"/>
    <property type="match status" value="2"/>
</dbReference>
<dbReference type="SUPFAM" id="SSF52151">
    <property type="entry name" value="FabD/lysophospholipase-like"/>
    <property type="match status" value="1"/>
</dbReference>
<dbReference type="Pfam" id="PF00975">
    <property type="entry name" value="Thioesterase"/>
    <property type="match status" value="1"/>
</dbReference>
<dbReference type="InterPro" id="IPR014031">
    <property type="entry name" value="Ketoacyl_synth_C"/>
</dbReference>
<dbReference type="Gene3D" id="3.30.300.30">
    <property type="match status" value="1"/>
</dbReference>
<dbReference type="GO" id="GO:0005886">
    <property type="term" value="C:plasma membrane"/>
    <property type="evidence" value="ECO:0007669"/>
    <property type="project" value="TreeGrafter"/>
</dbReference>
<dbReference type="Gene3D" id="3.40.47.10">
    <property type="match status" value="1"/>
</dbReference>
<dbReference type="Gene3D" id="1.10.1200.10">
    <property type="entry name" value="ACP-like"/>
    <property type="match status" value="2"/>
</dbReference>
<dbReference type="Proteomes" id="UP000295399">
    <property type="component" value="Unassembled WGS sequence"/>
</dbReference>
<dbReference type="InterPro" id="IPR057326">
    <property type="entry name" value="KR_dom"/>
</dbReference>
<dbReference type="InParanoid" id="A0A4R2P823"/>
<feature type="region of interest" description="Disordered" evidence="4">
    <location>
        <begin position="1244"/>
        <end position="1273"/>
    </location>
</feature>
<dbReference type="GO" id="GO:0071770">
    <property type="term" value="P:DIM/DIP cell wall layer assembly"/>
    <property type="evidence" value="ECO:0007669"/>
    <property type="project" value="TreeGrafter"/>
</dbReference>
<dbReference type="Pfam" id="PF00668">
    <property type="entry name" value="Condensation"/>
    <property type="match status" value="1"/>
</dbReference>
<dbReference type="Gene3D" id="3.40.366.10">
    <property type="entry name" value="Malonyl-Coenzyme A Acyl Carrier Protein, domain 2"/>
    <property type="match status" value="1"/>
</dbReference>
<protein>
    <submittedName>
        <fullName evidence="7">Acyl transferase domain-containing protein</fullName>
    </submittedName>
</protein>
<reference evidence="7 8" key="1">
    <citation type="submission" date="2019-03" db="EMBL/GenBank/DDBJ databases">
        <title>Genomic Encyclopedia of Type Strains, Phase IV (KMG-IV): sequencing the most valuable type-strain genomes for metagenomic binning, comparative biology and taxonomic classification.</title>
        <authorList>
            <person name="Goeker M."/>
        </authorList>
    </citation>
    <scope>NUCLEOTIDE SEQUENCE [LARGE SCALE GENOMIC DNA]</scope>
    <source>
        <strain evidence="7 8">DSM 2132</strain>
    </source>
</reference>
<dbReference type="CDD" id="cd00833">
    <property type="entry name" value="PKS"/>
    <property type="match status" value="1"/>
</dbReference>
<dbReference type="SMART" id="SM00825">
    <property type="entry name" value="PKS_KS"/>
    <property type="match status" value="1"/>
</dbReference>
<dbReference type="InterPro" id="IPR032821">
    <property type="entry name" value="PKS_assoc"/>
</dbReference>
<organism evidence="7 8">
    <name type="scientific">Rhodothalassium salexigens DSM 2132</name>
    <dbReference type="NCBI Taxonomy" id="1188247"/>
    <lineage>
        <taxon>Bacteria</taxon>
        <taxon>Pseudomonadati</taxon>
        <taxon>Pseudomonadota</taxon>
        <taxon>Alphaproteobacteria</taxon>
        <taxon>Rhodothalassiales</taxon>
        <taxon>Rhodothalassiaceae</taxon>
        <taxon>Rhodothalassium</taxon>
    </lineage>
</organism>
<evidence type="ECO:0000259" key="6">
    <source>
        <dbReference type="PROSITE" id="PS52004"/>
    </source>
</evidence>
<dbReference type="PROSITE" id="PS52004">
    <property type="entry name" value="KS3_2"/>
    <property type="match status" value="1"/>
</dbReference>
<dbReference type="InterPro" id="IPR001031">
    <property type="entry name" value="Thioesterase"/>
</dbReference>
<dbReference type="Pfam" id="PF16197">
    <property type="entry name" value="KAsynt_C_assoc"/>
    <property type="match status" value="1"/>
</dbReference>
<comment type="caution">
    <text evidence="7">The sequence shown here is derived from an EMBL/GenBank/DDBJ whole genome shotgun (WGS) entry which is preliminary data.</text>
</comment>
<dbReference type="PANTHER" id="PTHR43775:SF37">
    <property type="entry name" value="SI:DKEY-61P9.11"/>
    <property type="match status" value="1"/>
</dbReference>
<dbReference type="InterPro" id="IPR014030">
    <property type="entry name" value="Ketoacyl_synth_N"/>
</dbReference>
<dbReference type="Gene3D" id="3.40.50.12780">
    <property type="entry name" value="N-terminal domain of ligase-like"/>
    <property type="match status" value="2"/>
</dbReference>
<keyword evidence="2" id="KW-0597">Phosphoprotein</keyword>
<dbReference type="InterPro" id="IPR025110">
    <property type="entry name" value="AMP-bd_C"/>
</dbReference>
<dbReference type="SMART" id="SM00827">
    <property type="entry name" value="PKS_AT"/>
    <property type="match status" value="1"/>
</dbReference>
<dbReference type="Gene3D" id="1.10.10.1830">
    <property type="entry name" value="Non-ribosomal peptide synthase, adenylation domain"/>
    <property type="match status" value="1"/>
</dbReference>
<proteinExistence type="predicted"/>
<name>A0A4R2P823_RHOSA</name>
<dbReference type="InterPro" id="IPR016035">
    <property type="entry name" value="Acyl_Trfase/lysoPLipase"/>
</dbReference>
<dbReference type="Pfam" id="PF00550">
    <property type="entry name" value="PP-binding"/>
    <property type="match status" value="2"/>
</dbReference>
<evidence type="ECO:0000259" key="5">
    <source>
        <dbReference type="PROSITE" id="PS50075"/>
    </source>
</evidence>
<dbReference type="Pfam" id="PF02801">
    <property type="entry name" value="Ketoacyl-synt_C"/>
    <property type="match status" value="1"/>
</dbReference>
<dbReference type="InterPro" id="IPR018201">
    <property type="entry name" value="Ketoacyl_synth_AS"/>
</dbReference>
<keyword evidence="1" id="KW-0596">Phosphopantetheine</keyword>
<keyword evidence="8" id="KW-1185">Reference proteome</keyword>
<dbReference type="InterPro" id="IPR041464">
    <property type="entry name" value="TubC_N"/>
</dbReference>
<dbReference type="InterPro" id="IPR045851">
    <property type="entry name" value="AMP-bd_C_sf"/>
</dbReference>
<dbReference type="SUPFAM" id="SSF56801">
    <property type="entry name" value="Acetyl-CoA synthetase-like"/>
    <property type="match status" value="1"/>
</dbReference>
<dbReference type="InterPro" id="IPR020841">
    <property type="entry name" value="PKS_Beta-ketoAc_synthase_dom"/>
</dbReference>
<evidence type="ECO:0000256" key="2">
    <source>
        <dbReference type="ARBA" id="ARBA00022553"/>
    </source>
</evidence>
<dbReference type="InterPro" id="IPR016039">
    <property type="entry name" value="Thiolase-like"/>
</dbReference>
<dbReference type="RefSeq" id="WP_165878906.1">
    <property type="nucleotide sequence ID" value="NZ_JACIGF010000012.1"/>
</dbReference>
<dbReference type="InterPro" id="IPR020845">
    <property type="entry name" value="AMP-binding_CS"/>
</dbReference>
<dbReference type="SUPFAM" id="SSF53901">
    <property type="entry name" value="Thiolase-like"/>
    <property type="match status" value="1"/>
</dbReference>
<dbReference type="Gene3D" id="3.30.559.10">
    <property type="entry name" value="Chloramphenicol acetyltransferase-like domain"/>
    <property type="match status" value="1"/>
</dbReference>
<dbReference type="PROSITE" id="PS00455">
    <property type="entry name" value="AMP_BINDING"/>
    <property type="match status" value="1"/>
</dbReference>
<dbReference type="InterPro" id="IPR001242">
    <property type="entry name" value="Condensation_dom"/>
</dbReference>
<feature type="region of interest" description="Disordered" evidence="4">
    <location>
        <begin position="315"/>
        <end position="355"/>
    </location>
</feature>
<dbReference type="InterPro" id="IPR020806">
    <property type="entry name" value="PKS_PP-bd"/>
</dbReference>
<dbReference type="GO" id="GO:0005737">
    <property type="term" value="C:cytoplasm"/>
    <property type="evidence" value="ECO:0007669"/>
    <property type="project" value="TreeGrafter"/>
</dbReference>
<gene>
    <name evidence="7" type="ORF">EV659_11248</name>
</gene>
<dbReference type="InterPro" id="IPR000873">
    <property type="entry name" value="AMP-dep_synth/lig_dom"/>
</dbReference>
<dbReference type="GO" id="GO:0004312">
    <property type="term" value="F:fatty acid synthase activity"/>
    <property type="evidence" value="ECO:0007669"/>
    <property type="project" value="TreeGrafter"/>
</dbReference>
<dbReference type="GO" id="GO:0006633">
    <property type="term" value="P:fatty acid biosynthetic process"/>
    <property type="evidence" value="ECO:0007669"/>
    <property type="project" value="InterPro"/>
</dbReference>
<dbReference type="InterPro" id="IPR014043">
    <property type="entry name" value="Acyl_transferase_dom"/>
</dbReference>
<dbReference type="InterPro" id="IPR001227">
    <property type="entry name" value="Ac_transferase_dom_sf"/>
</dbReference>
<dbReference type="InterPro" id="IPR023213">
    <property type="entry name" value="CAT-like_dom_sf"/>
</dbReference>
<dbReference type="PANTHER" id="PTHR43775">
    <property type="entry name" value="FATTY ACID SYNTHASE"/>
    <property type="match status" value="1"/>
</dbReference>
<dbReference type="EMBL" id="SLXO01000012">
    <property type="protein sequence ID" value="TCP31119.1"/>
    <property type="molecule type" value="Genomic_DNA"/>
</dbReference>
<dbReference type="SUPFAM" id="SSF51735">
    <property type="entry name" value="NAD(P)-binding Rossmann-fold domains"/>
    <property type="match status" value="1"/>
</dbReference>
<sequence>MSRPFDADPVALPARWHDRVLVPTLAADTPPRPWVERVYAQYRARLTDKRYPCHFGYRAESRGEIYYAFLDAGEEARLAEALSAFIHVWGGSPAVRNNLAVFLEPCARLDHRAYGDRFWRLLGDLQAADPAPADASTRLAPDDALWEFEFARHQFFVVGAAPSYARRLSRNLGDAQVLLFQPRSVFMDHATGALIDDKARDTVRTRLGAWDSVAPHRDLGVYGDADNLEWRQYFLADDDQRLYDRCPLVAAPRAPAVADDPGALVARVEARGGRISATGDRLRIEAPTGAIDADLRTALADAKPALLAHLRAGAATGDATGPGGRGAAAERGEQGAPGVPADQGTPGDPGDAPLTFAQEPFVYLSQLGMAGDAYPIQSIQRLPRPVDADLAARALGAVIAWQPALRTHVVDRDQIPRQRVAAAVPLPFYVSDLSALDPDARQVALTERLTQLRQTPFDLARPPLFRFDCIRLGPDDHVIAFHAAHLICDADALDLLFTHLLAAYEALAAGRAPSLPPLTLDLAALARRQKAALRGGAYAAHLSYWREKVRGLAPVLPALGRAERCGDTAAVSADVTLDRSMLDAVDAFCRRHRLARSVLCQGAFQLLLAARTGLRDVTILTPVAARDEAAAPALIGNLTHNLVARLRFRGDEPVATILARAQREQAQILRHKAVPIEVVAQFLLKSGGRRHDLERLSKVAFNYIDADRRPGGGALVPADAPSPRTPRAHVVFDLMAIVVRRGGGLSITVEARRAVFGAAAVARLAEDYAAFLSLMLAAAETGFDDLVARAGDRLAGPVARPRTSAAVAIAGLPPAERAPTDDLPAPLRLPHDLVVGDRVSRGVAVDADLSVAALLGRAARVLAYLAGVGGTVGLPVSDGAGDAGGLWVEDVDATTAEGGRLVLGPVSSPGTERPVSTGYGVCAVVHRDGLDATPRPLDPGDGVRFDIGLDAAGVAALRVVGRAGVVDAMRLPERLAVAPETHGVLLGDERDRLRTAGFTPPLARPAIAAERSLADRVKAVAVDDPDRPAVIADAGGFSYGALWAAAGRLHGHLSDRGLEPGDRVVLPVGRSPQAPLAMLACLMAGMPFVAVDPTQPAARLAAGVRAADPALVLTGFGAAADRAAAGEALAHLPRLDIRDAALRPARTAPTPVLPAADALAYILFTSGSTGAPKGVPVTRAAFDGLLSALIASDLVSGPETLLAVTPLFFDIALVDYGLPLATGGTVVMADDRAVAEPERLIARLTGAPSDRAPGSADRSEPAQPPAQPPVSRSAVAAPAITMMQATPSLWSALVAAELPDVAIKALCGGEPLSARLAGDLSARVAGLWNLYGPTETTIWSTAARLDTVPDDPVPVGRPLPGTRVAVVDPHGRSVPPGRPGELIVGGEGVSPGYLGRVDPARFGRWRAFVRDVGDMGGDAGTAADAAAAGDAVWAFRTGDRALLGADGQWRCLGRLDGQVKVNGQRLELGEVEHAALALPGIAAAAAGLYQTPAGPALALAVEAAGPAASAGSPTAADLRDHLARHLPPFAIPGALTRVDRLPRLANGKLDRAGAVALATADQAAGAGASAGAKGSGGAGGGGLPGANGPVSAAVRARVRAAWVEVLGRRDIGDDDTFFDVGGTSLALAALRRRLGDAFGRLPDMADLFSLPTVALQAALLDTPAHPAANAAAGRQPVATRLAPPVAGRRAAGDDAIAIVGMAGRFPGAADLDAFWDLIVDGGCGLAPVPDPAADPLSGLPGYVPMAGSLGDVDRFDAGFFSLSAQEARLLDPQHRLLLSLAQHAFDDAGLAPASVGGPGDTSVGVFTGVGISAYLVRNLLQAPETLKGVSPFEVLYGVEKDYAASRLAYQFGLTGPCQTIATACSTALVCIHHARRSLLAGECRMALAGAVKITVPEARGYLAAPGGIVSASGRCRPFDAAADGTVFANGGGLVALKRLDDALADGDRVRAVIRGSAVNNDGAVKAGYTAPSQTGQAAVIRDALAAAGVDAATVDYVETHGTGTALGDAIEAAALDATYGAARRAGEDGVDPLMLGAVKGSVGHLDPAAGIAGLIKTVLCLERRLLPPVPGLDHANPALGLDRADAPLRVVGHAAPWPHRGRPARAGVSAFGIGGVNAHLVVEEAPAVPPRAEAAAPGAQLITVSARSADALRRQIAALGALAATPEPPPLPDLAHALHGARSGFGFRTAVLADDLEQMAAALAEAKPATGPVGSAPPLILLFPGQGAQHAGMAAGLYRSVAAFRDAFDAAVAALAPHLDLDLAALALGEGAAAGLVADTRRAQPLLFAVQYAAGRACLDAGLRPSALVGHSVGEVAALALAEALTLDQAARLVAVRAETMATAPAGSMAAVFEAPGALDAHLDADVTIAAVNAPRLSVIAGPRAALARTLDRLAAAGIDCRPVNDRYAFHHPVLAEASAALRASLADLVPAEPRIPVISTLTGKAVSLARRVDGDYWADQILAAVRFDRALATALDGAPATLLDLGPGRALAAAAGFADLPAQTERLALIAEPQAAPDGRDWLDLLGRLWCRGHELDWARLKAPSARRCAVPAYPFDRRRHWVEPEAKPSDTAAAPPPIRDWGWRPVWRPVRLDHARSGPTGATALDPDGAAAMAVSGDGTRGPRDGAMALVLASAGNDRAAALVSALGAAGWRVRLVLAGEAAAEGDRVCRTDADAMAALMTDLAKAAPERAAVIDLVDRAGARDGMTGYAESETLLSALARVRRPRTLRLLLVCPGTAAAAPGDWLAPASALRRGPLLAAVHEIAGLAAATLDPGDAGADALAAAVAAELAGPFDAARVALRGGERLVEGVEPLSLTPSESAPPPVETGAAYLISGAGGAIAGLLRDHVAAAGGVPVGLARRRPTDGDAWPHLIVGDVGEPSAWTAAVERIAAAGLRLAGVVHLAGVADGGLLARRTPAGAAPVLAPKVAGLDALLAALDGRAIDWVLAASSLTAVAGAPGQSAYCAANAYLDAVAEARALETAARPLVRAVDLAPWRDRGMAARSPAAREHSSGAGVIADTDAPTLFDALLATRAPRLIVAPGPVAAPTCCPATVAADAPAIVADLGSGDLGDAVLAGVRTVLGRPDLTPVDDFFAAGGTSLQAVRLAGLLSETTGRPVDPGAVLSHPTAADLARALTDGERGAAGTDDGSDDGGALVGLATPGGHGPPLVLVHPVGGDLFLYRPLAGRLGVPAAIYGLRATDDGGDIVAMATAYAALIEGHFGDQPVALAGSSFGGMVVYEMLCQRADAGLAPTPAVLIDTPGPQDVDAGLADDAAIYAYLARSAGLAVAGDPGHWADLPPDARASTLAEAAAGAGVDLDARAVRRFVARFRANQAAMAAYAPRPFDGPLTFILAAERRYGVDPMRPQAAWAALCPSLTVLNCPGDHISIHEPPQVDRLARLLDQELGRGAATGAPVAPKAAVGG</sequence>
<dbReference type="InterPro" id="IPR014988">
    <property type="entry name" value="Uncharacterised_YqcI/YcgG"/>
</dbReference>
<dbReference type="Gene3D" id="3.30.70.3290">
    <property type="match status" value="1"/>
</dbReference>
<accession>A0A4R2P823</accession>
<keyword evidence="3 7" id="KW-0808">Transferase</keyword>
<dbReference type="PROSITE" id="PS00606">
    <property type="entry name" value="KS3_1"/>
    <property type="match status" value="1"/>
</dbReference>
<dbReference type="SMART" id="SM00823">
    <property type="entry name" value="PKS_PP"/>
    <property type="match status" value="2"/>
</dbReference>
<evidence type="ECO:0000256" key="3">
    <source>
        <dbReference type="ARBA" id="ARBA00022679"/>
    </source>
</evidence>
<evidence type="ECO:0000313" key="7">
    <source>
        <dbReference type="EMBL" id="TCP31119.1"/>
    </source>
</evidence>
<dbReference type="Pfam" id="PF00109">
    <property type="entry name" value="ketoacyl-synt"/>
    <property type="match status" value="1"/>
</dbReference>
<feature type="domain" description="Carrier" evidence="5">
    <location>
        <begin position="3070"/>
        <end position="3145"/>
    </location>
</feature>
<dbReference type="InterPro" id="IPR036736">
    <property type="entry name" value="ACP-like_sf"/>
</dbReference>
<dbReference type="SUPFAM" id="SSF55048">
    <property type="entry name" value="Probable ACP-binding domain of malonyl-CoA ACP transacylase"/>
    <property type="match status" value="1"/>
</dbReference>
<dbReference type="Pfam" id="PF00698">
    <property type="entry name" value="Acyl_transf_1"/>
    <property type="match status" value="1"/>
</dbReference>
<feature type="domain" description="Carrier" evidence="5">
    <location>
        <begin position="1589"/>
        <end position="1664"/>
    </location>
</feature>
<dbReference type="InterPro" id="IPR044894">
    <property type="entry name" value="TubC_N_sf"/>
</dbReference>
<dbReference type="GO" id="GO:0004315">
    <property type="term" value="F:3-oxoacyl-[acyl-carrier-protein] synthase activity"/>
    <property type="evidence" value="ECO:0007669"/>
    <property type="project" value="InterPro"/>
</dbReference>
<dbReference type="Pfam" id="PF18563">
    <property type="entry name" value="TubC_N"/>
    <property type="match status" value="1"/>
</dbReference>
<dbReference type="Pfam" id="PF08892">
    <property type="entry name" value="YqcI_YcgG"/>
    <property type="match status" value="1"/>
</dbReference>
<evidence type="ECO:0000256" key="1">
    <source>
        <dbReference type="ARBA" id="ARBA00022450"/>
    </source>
</evidence>
<dbReference type="GO" id="GO:0044550">
    <property type="term" value="P:secondary metabolite biosynthetic process"/>
    <property type="evidence" value="ECO:0007669"/>
    <property type="project" value="UniProtKB-ARBA"/>
</dbReference>
<dbReference type="InterPro" id="IPR016036">
    <property type="entry name" value="Malonyl_transacylase_ACP-bd"/>
</dbReference>
<dbReference type="Pfam" id="PF00501">
    <property type="entry name" value="AMP-binding"/>
    <property type="match status" value="2"/>
</dbReference>
<dbReference type="Gene3D" id="3.40.50.720">
    <property type="entry name" value="NAD(P)-binding Rossmann-like Domain"/>
    <property type="match status" value="1"/>
</dbReference>
<dbReference type="InterPro" id="IPR029058">
    <property type="entry name" value="AB_hydrolase_fold"/>
</dbReference>
<dbReference type="InterPro" id="IPR050091">
    <property type="entry name" value="PKS_NRPS_Biosynth_Enz"/>
</dbReference>
<dbReference type="InterPro" id="IPR042099">
    <property type="entry name" value="ANL_N_sf"/>
</dbReference>
<dbReference type="Pfam" id="PF13193">
    <property type="entry name" value="AMP-binding_C"/>
    <property type="match status" value="1"/>
</dbReference>